<evidence type="ECO:0000256" key="1">
    <source>
        <dbReference type="SAM" id="MobiDB-lite"/>
    </source>
</evidence>
<dbReference type="SUPFAM" id="SSF55120">
    <property type="entry name" value="Pseudouridine synthase"/>
    <property type="match status" value="1"/>
</dbReference>
<feature type="region of interest" description="Disordered" evidence="1">
    <location>
        <begin position="134"/>
        <end position="153"/>
    </location>
</feature>
<organism evidence="4 5">
    <name type="scientific">Prymnesium parvum</name>
    <name type="common">Toxic golden alga</name>
    <dbReference type="NCBI Taxonomy" id="97485"/>
    <lineage>
        <taxon>Eukaryota</taxon>
        <taxon>Haptista</taxon>
        <taxon>Haptophyta</taxon>
        <taxon>Prymnesiophyceae</taxon>
        <taxon>Prymnesiales</taxon>
        <taxon>Prymnesiaceae</taxon>
        <taxon>Prymnesium</taxon>
    </lineage>
</organism>
<feature type="domain" description="Pseudouridine synthase RsuA/RluA-like" evidence="3">
    <location>
        <begin position="49"/>
        <end position="192"/>
    </location>
</feature>
<feature type="compositionally biased region" description="Basic and acidic residues" evidence="1">
    <location>
        <begin position="142"/>
        <end position="153"/>
    </location>
</feature>
<evidence type="ECO:0000259" key="3">
    <source>
        <dbReference type="Pfam" id="PF00849"/>
    </source>
</evidence>
<evidence type="ECO:0000313" key="4">
    <source>
        <dbReference type="EMBL" id="KAL1527194.1"/>
    </source>
</evidence>
<proteinExistence type="predicted"/>
<dbReference type="Pfam" id="PF00849">
    <property type="entry name" value="PseudoU_synth_2"/>
    <property type="match status" value="1"/>
</dbReference>
<sequence>MMAVLAMSCAAVAALTRGPLLFTRRGASRPGVTMAHASDALILCEESAWLVAAKPAGVTVHEGKQSLTAQLEAAAGRTKLFPVHRIDRETSGVVLIAKSAASAAELQRALQADETVKRYRGVLAGVPKARRGRWAASVSNRGEGRRNPRGASAERVDALTEYEVAADNGYLSCCEFTLKRGGRTHQIRKHAAIAGMAVVGDARYGDARRNEQLRARYGYAGMALHSWLLQIHLDGVEYTFQAPLPPSWEPLDLGWPAEAGI</sequence>
<dbReference type="PROSITE" id="PS01129">
    <property type="entry name" value="PSI_RLU"/>
    <property type="match status" value="1"/>
</dbReference>
<protein>
    <recommendedName>
        <fullName evidence="3">Pseudouridine synthase RsuA/RluA-like domain-containing protein</fullName>
    </recommendedName>
</protein>
<accession>A0AB34JZQ7</accession>
<keyword evidence="2" id="KW-0732">Signal</keyword>
<name>A0AB34JZQ7_PRYPA</name>
<evidence type="ECO:0000313" key="5">
    <source>
        <dbReference type="Proteomes" id="UP001515480"/>
    </source>
</evidence>
<keyword evidence="5" id="KW-1185">Reference proteome</keyword>
<feature type="chain" id="PRO_5044225292" description="Pseudouridine synthase RsuA/RluA-like domain-containing protein" evidence="2">
    <location>
        <begin position="17"/>
        <end position="261"/>
    </location>
</feature>
<dbReference type="GO" id="GO:0009982">
    <property type="term" value="F:pseudouridine synthase activity"/>
    <property type="evidence" value="ECO:0007669"/>
    <property type="project" value="InterPro"/>
</dbReference>
<dbReference type="InterPro" id="IPR020103">
    <property type="entry name" value="PsdUridine_synth_cat_dom_sf"/>
</dbReference>
<dbReference type="InterPro" id="IPR006224">
    <property type="entry name" value="PsdUridine_synth_RluA-like_CS"/>
</dbReference>
<dbReference type="GO" id="GO:0001522">
    <property type="term" value="P:pseudouridine synthesis"/>
    <property type="evidence" value="ECO:0007669"/>
    <property type="project" value="InterPro"/>
</dbReference>
<dbReference type="CDD" id="cd02869">
    <property type="entry name" value="PseudoU_synth_RluA_like"/>
    <property type="match status" value="1"/>
</dbReference>
<dbReference type="GO" id="GO:0003723">
    <property type="term" value="F:RNA binding"/>
    <property type="evidence" value="ECO:0007669"/>
    <property type="project" value="InterPro"/>
</dbReference>
<reference evidence="4 5" key="1">
    <citation type="journal article" date="2024" name="Science">
        <title>Giant polyketide synthase enzymes in the biosynthesis of giant marine polyether toxins.</title>
        <authorList>
            <person name="Fallon T.R."/>
            <person name="Shende V.V."/>
            <person name="Wierzbicki I.H."/>
            <person name="Pendleton A.L."/>
            <person name="Watervoot N.F."/>
            <person name="Auber R.P."/>
            <person name="Gonzalez D.J."/>
            <person name="Wisecaver J.H."/>
            <person name="Moore B.S."/>
        </authorList>
    </citation>
    <scope>NUCLEOTIDE SEQUENCE [LARGE SCALE GENOMIC DNA]</scope>
    <source>
        <strain evidence="4 5">12B1</strain>
    </source>
</reference>
<dbReference type="PANTHER" id="PTHR21600">
    <property type="entry name" value="MITOCHONDRIAL RNA PSEUDOURIDINE SYNTHASE"/>
    <property type="match status" value="1"/>
</dbReference>
<evidence type="ECO:0000256" key="2">
    <source>
        <dbReference type="SAM" id="SignalP"/>
    </source>
</evidence>
<comment type="caution">
    <text evidence="4">The sequence shown here is derived from an EMBL/GenBank/DDBJ whole genome shotgun (WGS) entry which is preliminary data.</text>
</comment>
<dbReference type="InterPro" id="IPR006145">
    <property type="entry name" value="PsdUridine_synth_RsuA/RluA"/>
</dbReference>
<dbReference type="EMBL" id="JBGBPQ010000003">
    <property type="protein sequence ID" value="KAL1527194.1"/>
    <property type="molecule type" value="Genomic_DNA"/>
</dbReference>
<dbReference type="Proteomes" id="UP001515480">
    <property type="component" value="Unassembled WGS sequence"/>
</dbReference>
<dbReference type="InterPro" id="IPR050188">
    <property type="entry name" value="RluA_PseudoU_synthase"/>
</dbReference>
<gene>
    <name evidence="4" type="ORF">AB1Y20_015873</name>
</gene>
<dbReference type="Gene3D" id="3.30.2350.10">
    <property type="entry name" value="Pseudouridine synthase"/>
    <property type="match status" value="1"/>
</dbReference>
<dbReference type="AlphaFoldDB" id="A0AB34JZQ7"/>
<feature type="signal peptide" evidence="2">
    <location>
        <begin position="1"/>
        <end position="16"/>
    </location>
</feature>